<dbReference type="PROSITE" id="PS51192">
    <property type="entry name" value="HELICASE_ATP_BIND_1"/>
    <property type="match status" value="1"/>
</dbReference>
<dbReference type="Pfam" id="PF04851">
    <property type="entry name" value="ResIII"/>
    <property type="match status" value="1"/>
</dbReference>
<dbReference type="STRING" id="81408.B4119_2419"/>
<dbReference type="SUPFAM" id="SSF56024">
    <property type="entry name" value="Phospholipase D/nuclease"/>
    <property type="match status" value="1"/>
</dbReference>
<dbReference type="CDD" id="cd18799">
    <property type="entry name" value="SF2_C_EcoAI-like"/>
    <property type="match status" value="1"/>
</dbReference>
<feature type="domain" description="Helicase ATP-binding" evidence="2">
    <location>
        <begin position="236"/>
        <end position="384"/>
    </location>
</feature>
<comment type="caution">
    <text evidence="4">The sequence shown here is derived from an EMBL/GenBank/DDBJ whole genome shotgun (WGS) entry which is preliminary data.</text>
</comment>
<dbReference type="InterPro" id="IPR050742">
    <property type="entry name" value="Helicase_Restrict-Modif_Enz"/>
</dbReference>
<evidence type="ECO:0000259" key="2">
    <source>
        <dbReference type="PROSITE" id="PS51192"/>
    </source>
</evidence>
<proteinExistence type="predicted"/>
<dbReference type="PROSITE" id="PS50035">
    <property type="entry name" value="PLD"/>
    <property type="match status" value="1"/>
</dbReference>
<reference evidence="4 5" key="1">
    <citation type="submission" date="2016-01" db="EMBL/GenBank/DDBJ databases">
        <title>Draft Genome Sequences of Seven Thermophilic Sporeformers Isolated from Foods.</title>
        <authorList>
            <person name="Berendsen E.M."/>
            <person name="Wells-Bennik M.H."/>
            <person name="Krawcyk A.O."/>
            <person name="De Jong A."/>
            <person name="Holsappel S."/>
            <person name="Eijlander R.T."/>
            <person name="Kuipers O.P."/>
        </authorList>
    </citation>
    <scope>NUCLEOTIDE SEQUENCE [LARGE SCALE GENOMIC DNA]</scope>
    <source>
        <strain evidence="4 5">B4119</strain>
    </source>
</reference>
<name>A0A150LEE8_9BACL</name>
<dbReference type="Proteomes" id="UP000075455">
    <property type="component" value="Unassembled WGS sequence"/>
</dbReference>
<dbReference type="InterPro" id="IPR006935">
    <property type="entry name" value="Helicase/UvrB_N"/>
</dbReference>
<dbReference type="Gene3D" id="3.40.50.300">
    <property type="entry name" value="P-loop containing nucleotide triphosphate hydrolases"/>
    <property type="match status" value="2"/>
</dbReference>
<dbReference type="GO" id="GO:0016787">
    <property type="term" value="F:hydrolase activity"/>
    <property type="evidence" value="ECO:0007669"/>
    <property type="project" value="InterPro"/>
</dbReference>
<dbReference type="Pfam" id="PF00271">
    <property type="entry name" value="Helicase_C"/>
    <property type="match status" value="1"/>
</dbReference>
<dbReference type="SMART" id="SM00490">
    <property type="entry name" value="HELICc"/>
    <property type="match status" value="1"/>
</dbReference>
<evidence type="ECO:0008006" key="6">
    <source>
        <dbReference type="Google" id="ProtNLM"/>
    </source>
</evidence>
<dbReference type="CDD" id="cd18032">
    <property type="entry name" value="DEXHc_RE_I_III_res"/>
    <property type="match status" value="1"/>
</dbReference>
<dbReference type="PATRIC" id="fig|81408.3.peg.180"/>
<gene>
    <name evidence="4" type="ORF">B4119_2419</name>
</gene>
<evidence type="ECO:0000313" key="5">
    <source>
        <dbReference type="Proteomes" id="UP000075455"/>
    </source>
</evidence>
<organism evidence="4 5">
    <name type="scientific">Saccharococcus caldoxylosilyticus</name>
    <dbReference type="NCBI Taxonomy" id="81408"/>
    <lineage>
        <taxon>Bacteria</taxon>
        <taxon>Bacillati</taxon>
        <taxon>Bacillota</taxon>
        <taxon>Bacilli</taxon>
        <taxon>Bacillales</taxon>
        <taxon>Anoxybacillaceae</taxon>
        <taxon>Saccharococcus</taxon>
    </lineage>
</organism>
<dbReference type="Pfam" id="PF13091">
    <property type="entry name" value="PLDc_2"/>
    <property type="match status" value="1"/>
</dbReference>
<dbReference type="eggNOG" id="COG3886">
    <property type="taxonomic scope" value="Bacteria"/>
</dbReference>
<protein>
    <recommendedName>
        <fullName evidence="6">DNA helicase</fullName>
    </recommendedName>
</protein>
<feature type="domain" description="Helicase C-terminal" evidence="3">
    <location>
        <begin position="435"/>
        <end position="584"/>
    </location>
</feature>
<evidence type="ECO:0000259" key="3">
    <source>
        <dbReference type="PROSITE" id="PS51194"/>
    </source>
</evidence>
<dbReference type="GO" id="GO:0006793">
    <property type="term" value="P:phosphorus metabolic process"/>
    <property type="evidence" value="ECO:0007669"/>
    <property type="project" value="UniProtKB-ARBA"/>
</dbReference>
<dbReference type="eggNOG" id="COG1061">
    <property type="taxonomic scope" value="Bacteria"/>
</dbReference>
<dbReference type="GO" id="GO:0003677">
    <property type="term" value="F:DNA binding"/>
    <property type="evidence" value="ECO:0007669"/>
    <property type="project" value="InterPro"/>
</dbReference>
<feature type="domain" description="PLD phosphodiesterase" evidence="1">
    <location>
        <begin position="88"/>
        <end position="118"/>
    </location>
</feature>
<dbReference type="GO" id="GO:0005829">
    <property type="term" value="C:cytosol"/>
    <property type="evidence" value="ECO:0007669"/>
    <property type="project" value="TreeGrafter"/>
</dbReference>
<dbReference type="InterPro" id="IPR014001">
    <property type="entry name" value="Helicase_ATP-bd"/>
</dbReference>
<dbReference type="AlphaFoldDB" id="A0A150LEE8"/>
<dbReference type="SUPFAM" id="SSF52540">
    <property type="entry name" value="P-loop containing nucleoside triphosphate hydrolases"/>
    <property type="match status" value="1"/>
</dbReference>
<dbReference type="InterPro" id="IPR027417">
    <property type="entry name" value="P-loop_NTPase"/>
</dbReference>
<dbReference type="SMART" id="SM00487">
    <property type="entry name" value="DEXDc"/>
    <property type="match status" value="1"/>
</dbReference>
<evidence type="ECO:0000259" key="1">
    <source>
        <dbReference type="PROSITE" id="PS50035"/>
    </source>
</evidence>
<dbReference type="Gene3D" id="3.30.870.10">
    <property type="entry name" value="Endonuclease Chain A"/>
    <property type="match status" value="1"/>
</dbReference>
<dbReference type="PANTHER" id="PTHR47396:SF1">
    <property type="entry name" value="ATP-DEPENDENT HELICASE IRC3-RELATED"/>
    <property type="match status" value="1"/>
</dbReference>
<dbReference type="GO" id="GO:0005524">
    <property type="term" value="F:ATP binding"/>
    <property type="evidence" value="ECO:0007669"/>
    <property type="project" value="InterPro"/>
</dbReference>
<dbReference type="RefSeq" id="WP_061579824.1">
    <property type="nucleotide sequence ID" value="NZ_LQYS01000085.1"/>
</dbReference>
<dbReference type="PROSITE" id="PS51194">
    <property type="entry name" value="HELICASE_CTER"/>
    <property type="match status" value="1"/>
</dbReference>
<evidence type="ECO:0000313" key="4">
    <source>
        <dbReference type="EMBL" id="KYD10708.1"/>
    </source>
</evidence>
<dbReference type="InterPro" id="IPR001736">
    <property type="entry name" value="PLipase_D/transphosphatidylase"/>
</dbReference>
<dbReference type="EMBL" id="LQYS01000085">
    <property type="protein sequence ID" value="KYD10708.1"/>
    <property type="molecule type" value="Genomic_DNA"/>
</dbReference>
<dbReference type="InterPro" id="IPR001650">
    <property type="entry name" value="Helicase_C-like"/>
</dbReference>
<dbReference type="PANTHER" id="PTHR47396">
    <property type="entry name" value="TYPE I RESTRICTION ENZYME ECOKI R PROTEIN"/>
    <property type="match status" value="1"/>
</dbReference>
<sequence>MSKVEFIQRNLIEKIQEYIETSSTIYILTSFVMKSGVRLLKETLKKAAERGADIKICAGDYLFVTHPEALRELISIHPDIEVRLWRSRGVSFHPKAYLFENTKSGYFIVGSSNLSKSALTEGIEWNIGLDKSVDENVFAEAMEEFLKLFYADETVQVNEETLKDYENQYHDYHQRHPNLARTWVEAEEVELMLPLEKMEADAKEFGHSMIHDPATVTYETIQPRFAQVEALERLEAAYEEGYDKAMVVMATGLGKTYLAAFFAHRFQKVLFIAHREEILRQAKRSFQRVISNKTFGIYDRNEKEKDADIIFASIFTLSMKKHLKAFSKGAFDLIIIDEFHHAAARSYQRVLDYFEPKFLLGITATPDRNDNKDVYAICGGNVAYKIDFIEAVQRGWLAPFHYYGVYDDTDYSKIKWLGNRYDEAELLQAQLREDMADKILKAWEKYKKTRTLVFCSSIKQADFLSNYFRKRNYRTVSLHSKQTDIPRDRAIAMLEKGELDAIFTVDLFNEGVDIPSVDTLLFVRPTESLTVFTQQVGRGLRLYEGKDYCVIIDLIGNYRNADVKLKLFDTERNAEKNGKREKVIPTVPDNCSLHLDIQAVNLLEEMRKKRQPRREKLLWDYKQLKQELGYRPTYLQLHLRGRSDAAEYKSEFKSYVGFLYWADELSEKEKEVFLKYESWLVEAERTPMAKSYKMVVLHAMLNRGSSRWHLPIAPKEAAPFFHQYLMEKEYRKRIDFSDKKTKQLWIYDEEKVSKLIAEMPMTKWSGSSNGLLSFENGVFSLNFSIAKEDEEILYQWTKEICEYRLHVYFERKENKK</sequence>
<accession>A0A150LEE8</accession>
<dbReference type="InterPro" id="IPR025202">
    <property type="entry name" value="PLD-like_dom"/>
</dbReference>
<dbReference type="CDD" id="cd09205">
    <property type="entry name" value="PLDc_N_DEXD_b3"/>
    <property type="match status" value="1"/>
</dbReference>